<dbReference type="CDD" id="cd10327">
    <property type="entry name" value="SLC5sbd_PanF"/>
    <property type="match status" value="1"/>
</dbReference>
<keyword evidence="4" id="KW-1003">Cell membrane</keyword>
<dbReference type="PROSITE" id="PS50283">
    <property type="entry name" value="NA_SOLUT_SYMP_3"/>
    <property type="match status" value="1"/>
</dbReference>
<dbReference type="InterPro" id="IPR038377">
    <property type="entry name" value="Na/Glc_symporter_sf"/>
</dbReference>
<comment type="subcellular location">
    <subcellularLocation>
        <location evidence="1">Membrane</location>
        <topology evidence="1">Multi-pass membrane protein</topology>
    </subcellularLocation>
</comment>
<keyword evidence="3" id="KW-0813">Transport</keyword>
<dbReference type="Pfam" id="PF00474">
    <property type="entry name" value="SSF"/>
    <property type="match status" value="1"/>
</dbReference>
<name>A0ABM8I7E1_9FIRM</name>
<dbReference type="PANTHER" id="PTHR48086">
    <property type="entry name" value="SODIUM/PROLINE SYMPORTER-RELATED"/>
    <property type="match status" value="1"/>
</dbReference>
<evidence type="ECO:0000256" key="9">
    <source>
        <dbReference type="SAM" id="Phobius"/>
    </source>
</evidence>
<evidence type="ECO:0000313" key="11">
    <source>
        <dbReference type="Proteomes" id="UP001305815"/>
    </source>
</evidence>
<keyword evidence="11" id="KW-1185">Reference proteome</keyword>
<dbReference type="PROSITE" id="PS00456">
    <property type="entry name" value="NA_SOLUT_SYMP_1"/>
    <property type="match status" value="1"/>
</dbReference>
<organism evidence="10 11">
    <name type="scientific">Claveliimonas bilis</name>
    <dbReference type="NCBI Taxonomy" id="3028070"/>
    <lineage>
        <taxon>Bacteria</taxon>
        <taxon>Bacillati</taxon>
        <taxon>Bacillota</taxon>
        <taxon>Clostridia</taxon>
        <taxon>Lachnospirales</taxon>
        <taxon>Lachnospiraceae</taxon>
        <taxon>Claveliimonas</taxon>
    </lineage>
</organism>
<sequence>MNDSLLRLIPVIIFFVGLMGIGVWVQKKSADAKAENFSKEYFIGGRSLGGFVLAMTLVATYGSVSSFLSGAGKAWETGFGWVYYATSNVVAAFLILGILGKKMAVVGRKTDAVTVIDVLRARFKSDILANICAVVILIFFTTQMVSQFIGGAQLFAACTGFDYTIGLFIFALVVVIYTTIGGFTAVAITDTACAIVMVAGTIFLGIAVIQRGGGLDSIMANISAESAKAVASGEGVNLLDPRASGQIPFQLFLSQWLLCGFTTIGLPQSQVRCLGYKDTKSVHKAMMYGTVVVGIMMIGIHLIGTWSRGLFTTIDGTTDTVIPIVIVNYMLPVLGGVAVIGPLAAAMSTVSSLLIAGSSAIVKDMYLHYKTVRKEKANEKLVAKISIAVTAIMGILSIIISVNPPDLILWINMFAFGGLQTVFFWTMLFGLFWKSANKTGALASVIGGLGAYSITMALNIKIGSFHNIVIGITVAFICFIIGNKFGKPIDDETGKIFFPEKY</sequence>
<proteinExistence type="inferred from homology"/>
<dbReference type="InterPro" id="IPR011849">
    <property type="entry name" value="Na/pantothenate_symporter"/>
</dbReference>
<keyword evidence="5 9" id="KW-0812">Transmembrane</keyword>
<dbReference type="RefSeq" id="WP_230106952.1">
    <property type="nucleotide sequence ID" value="NZ_AP024845.1"/>
</dbReference>
<dbReference type="Gene3D" id="1.20.1730.10">
    <property type="entry name" value="Sodium/glucose cotransporter"/>
    <property type="match status" value="1"/>
</dbReference>
<dbReference type="EMBL" id="AP027742">
    <property type="protein sequence ID" value="BDZ76643.1"/>
    <property type="molecule type" value="Genomic_DNA"/>
</dbReference>
<feature type="transmembrane region" description="Helical" evidence="9">
    <location>
        <begin position="81"/>
        <end position="99"/>
    </location>
</feature>
<evidence type="ECO:0000256" key="1">
    <source>
        <dbReference type="ARBA" id="ARBA00004141"/>
    </source>
</evidence>
<feature type="transmembrane region" description="Helical" evidence="9">
    <location>
        <begin position="161"/>
        <end position="180"/>
    </location>
</feature>
<dbReference type="InterPro" id="IPR050277">
    <property type="entry name" value="Sodium:Solute_Symporter"/>
</dbReference>
<dbReference type="NCBIfam" id="TIGR02119">
    <property type="entry name" value="panF"/>
    <property type="match status" value="1"/>
</dbReference>
<evidence type="ECO:0000313" key="10">
    <source>
        <dbReference type="EMBL" id="BDZ76643.1"/>
    </source>
</evidence>
<evidence type="ECO:0000256" key="8">
    <source>
        <dbReference type="RuleBase" id="RU362091"/>
    </source>
</evidence>
<dbReference type="Proteomes" id="UP001305815">
    <property type="component" value="Chromosome"/>
</dbReference>
<evidence type="ECO:0000256" key="3">
    <source>
        <dbReference type="ARBA" id="ARBA00022448"/>
    </source>
</evidence>
<feature type="transmembrane region" description="Helical" evidence="9">
    <location>
        <begin position="47"/>
        <end position="69"/>
    </location>
</feature>
<comment type="similarity">
    <text evidence="2 8">Belongs to the sodium:solute symporter (SSF) (TC 2.A.21) family.</text>
</comment>
<dbReference type="InterPro" id="IPR001734">
    <property type="entry name" value="Na/solute_symporter"/>
</dbReference>
<dbReference type="PANTHER" id="PTHR48086:SF4">
    <property type="entry name" value="SODIUM_PANTOTHENATE SYMPORTER"/>
    <property type="match status" value="1"/>
</dbReference>
<feature type="transmembrane region" description="Helical" evidence="9">
    <location>
        <begin position="408"/>
        <end position="433"/>
    </location>
</feature>
<keyword evidence="7 9" id="KW-0472">Membrane</keyword>
<feature type="transmembrane region" description="Helical" evidence="9">
    <location>
        <begin position="127"/>
        <end position="149"/>
    </location>
</feature>
<keyword evidence="6 9" id="KW-1133">Transmembrane helix</keyword>
<feature type="transmembrane region" description="Helical" evidence="9">
    <location>
        <begin position="464"/>
        <end position="482"/>
    </location>
</feature>
<gene>
    <name evidence="10" type="primary">panF</name>
    <name evidence="10" type="ORF">Lac1_08260</name>
</gene>
<feature type="transmembrane region" description="Helical" evidence="9">
    <location>
        <begin position="192"/>
        <end position="209"/>
    </location>
</feature>
<feature type="transmembrane region" description="Helical" evidence="9">
    <location>
        <begin position="329"/>
        <end position="361"/>
    </location>
</feature>
<evidence type="ECO:0000256" key="7">
    <source>
        <dbReference type="ARBA" id="ARBA00023136"/>
    </source>
</evidence>
<evidence type="ECO:0000256" key="5">
    <source>
        <dbReference type="ARBA" id="ARBA00022692"/>
    </source>
</evidence>
<accession>A0ABM8I7E1</accession>
<reference evidence="11" key="1">
    <citation type="journal article" date="2023" name="Int. J. Syst. Evol. Microbiol.">
        <title>Claveliimonas bilis gen. nov., sp. nov., deoxycholic acid-producing bacteria isolated from human faeces, and reclassification of Sellimonas monacensis Zenner et al. 2021 as Claveliimonas monacensis comb. nov.</title>
        <authorList>
            <person name="Hisatomi A."/>
            <person name="Kastawa N.W.E.P.G."/>
            <person name="Song I."/>
            <person name="Ohkuma M."/>
            <person name="Fukiya S."/>
            <person name="Sakamoto M."/>
        </authorList>
    </citation>
    <scope>NUCLEOTIDE SEQUENCE [LARGE SCALE GENOMIC DNA]</scope>
    <source>
        <strain evidence="11">12BBH14</strain>
    </source>
</reference>
<dbReference type="NCBIfam" id="TIGR00813">
    <property type="entry name" value="sss"/>
    <property type="match status" value="1"/>
</dbReference>
<feature type="transmembrane region" description="Helical" evidence="9">
    <location>
        <begin position="6"/>
        <end position="26"/>
    </location>
</feature>
<feature type="transmembrane region" description="Helical" evidence="9">
    <location>
        <begin position="287"/>
        <end position="309"/>
    </location>
</feature>
<evidence type="ECO:0000256" key="2">
    <source>
        <dbReference type="ARBA" id="ARBA00006434"/>
    </source>
</evidence>
<feature type="transmembrane region" description="Helical" evidence="9">
    <location>
        <begin position="381"/>
        <end position="402"/>
    </location>
</feature>
<dbReference type="InterPro" id="IPR018212">
    <property type="entry name" value="Na/solute_symporter_CS"/>
</dbReference>
<protein>
    <submittedName>
        <fullName evidence="10">Sodium/panthothenate symporter</fullName>
    </submittedName>
</protein>
<feature type="transmembrane region" description="Helical" evidence="9">
    <location>
        <begin position="440"/>
        <end position="458"/>
    </location>
</feature>
<evidence type="ECO:0000256" key="6">
    <source>
        <dbReference type="ARBA" id="ARBA00022989"/>
    </source>
</evidence>
<evidence type="ECO:0000256" key="4">
    <source>
        <dbReference type="ARBA" id="ARBA00022475"/>
    </source>
</evidence>